<feature type="modified residue" description="4-aspartylphosphate" evidence="8">
    <location>
        <position position="51"/>
    </location>
</feature>
<dbReference type="CDD" id="cd17574">
    <property type="entry name" value="REC_OmpR"/>
    <property type="match status" value="1"/>
</dbReference>
<dbReference type="GO" id="GO:0032993">
    <property type="term" value="C:protein-DNA complex"/>
    <property type="evidence" value="ECO:0007669"/>
    <property type="project" value="TreeGrafter"/>
</dbReference>
<dbReference type="Gene3D" id="3.40.50.2300">
    <property type="match status" value="1"/>
</dbReference>
<evidence type="ECO:0000256" key="3">
    <source>
        <dbReference type="ARBA" id="ARBA00023012"/>
    </source>
</evidence>
<keyword evidence="2 8" id="KW-0597">Phosphoprotein</keyword>
<evidence type="ECO:0000313" key="13">
    <source>
        <dbReference type="Proteomes" id="UP000501747"/>
    </source>
</evidence>
<dbReference type="PANTHER" id="PTHR48111">
    <property type="entry name" value="REGULATOR OF RPOS"/>
    <property type="match status" value="1"/>
</dbReference>
<evidence type="ECO:0000256" key="9">
    <source>
        <dbReference type="PROSITE-ProRule" id="PRU01091"/>
    </source>
</evidence>
<evidence type="ECO:0000256" key="7">
    <source>
        <dbReference type="ARBA" id="ARBA00023316"/>
    </source>
</evidence>
<dbReference type="InterPro" id="IPR011006">
    <property type="entry name" value="CheY-like_superfamily"/>
</dbReference>
<dbReference type="RefSeq" id="WP_166034717.1">
    <property type="nucleotide sequence ID" value="NZ_CP049887.1"/>
</dbReference>
<dbReference type="GO" id="GO:0000156">
    <property type="term" value="F:phosphorelay response regulator activity"/>
    <property type="evidence" value="ECO:0007669"/>
    <property type="project" value="TreeGrafter"/>
</dbReference>
<dbReference type="InterPro" id="IPR036388">
    <property type="entry name" value="WH-like_DNA-bd_sf"/>
</dbReference>
<evidence type="ECO:0000259" key="10">
    <source>
        <dbReference type="PROSITE" id="PS50110"/>
    </source>
</evidence>
<keyword evidence="13" id="KW-1185">Reference proteome</keyword>
<dbReference type="PROSITE" id="PS51755">
    <property type="entry name" value="OMPR_PHOB"/>
    <property type="match status" value="1"/>
</dbReference>
<dbReference type="Gene3D" id="1.10.10.10">
    <property type="entry name" value="Winged helix-like DNA-binding domain superfamily/Winged helix DNA-binding domain"/>
    <property type="match status" value="1"/>
</dbReference>
<reference evidence="12 13" key="1">
    <citation type="submission" date="2020-03" db="EMBL/GenBank/DDBJ databases">
        <title>Vagococcus sp. nov., isolated from beetles.</title>
        <authorList>
            <person name="Hyun D.-W."/>
            <person name="Bae J.-W."/>
        </authorList>
    </citation>
    <scope>NUCLEOTIDE SEQUENCE [LARGE SCALE GENOMIC DNA]</scope>
    <source>
        <strain evidence="12 13">HDW17B</strain>
    </source>
</reference>
<keyword evidence="7" id="KW-0961">Cell wall biogenesis/degradation</keyword>
<name>A0A6G8AUD3_9ENTE</name>
<gene>
    <name evidence="12" type="ORF">G7082_08730</name>
</gene>
<dbReference type="Proteomes" id="UP000501747">
    <property type="component" value="Chromosome"/>
</dbReference>
<protein>
    <submittedName>
        <fullName evidence="12">Response regulator transcription factor</fullName>
    </submittedName>
</protein>
<dbReference type="EMBL" id="CP049887">
    <property type="protein sequence ID" value="QIL48579.1"/>
    <property type="molecule type" value="Genomic_DNA"/>
</dbReference>
<dbReference type="KEGG" id="vhy:G7082_08730"/>
<dbReference type="InterPro" id="IPR001867">
    <property type="entry name" value="OmpR/PhoB-type_DNA-bd"/>
</dbReference>
<dbReference type="GO" id="GO:0005829">
    <property type="term" value="C:cytosol"/>
    <property type="evidence" value="ECO:0007669"/>
    <property type="project" value="TreeGrafter"/>
</dbReference>
<accession>A0A6G8AUD3</accession>
<dbReference type="CDD" id="cd00383">
    <property type="entry name" value="trans_reg_C"/>
    <property type="match status" value="1"/>
</dbReference>
<dbReference type="GO" id="GO:0006355">
    <property type="term" value="P:regulation of DNA-templated transcription"/>
    <property type="evidence" value="ECO:0007669"/>
    <property type="project" value="InterPro"/>
</dbReference>
<dbReference type="PANTHER" id="PTHR48111:SF73">
    <property type="entry name" value="ALKALINE PHOSPHATASE SYNTHESIS TRANSCRIPTIONAL REGULATORY PROTEIN PHOP"/>
    <property type="match status" value="1"/>
</dbReference>
<feature type="DNA-binding region" description="OmpR/PhoB-type" evidence="9">
    <location>
        <begin position="119"/>
        <end position="213"/>
    </location>
</feature>
<dbReference type="GO" id="GO:0000976">
    <property type="term" value="F:transcription cis-regulatory region binding"/>
    <property type="evidence" value="ECO:0007669"/>
    <property type="project" value="TreeGrafter"/>
</dbReference>
<keyword evidence="6" id="KW-0804">Transcription</keyword>
<evidence type="ECO:0000256" key="5">
    <source>
        <dbReference type="ARBA" id="ARBA00023125"/>
    </source>
</evidence>
<feature type="domain" description="Response regulatory" evidence="10">
    <location>
        <begin position="2"/>
        <end position="116"/>
    </location>
</feature>
<evidence type="ECO:0000259" key="11">
    <source>
        <dbReference type="PROSITE" id="PS51755"/>
    </source>
</evidence>
<dbReference type="SUPFAM" id="SSF52172">
    <property type="entry name" value="CheY-like"/>
    <property type="match status" value="1"/>
</dbReference>
<evidence type="ECO:0000256" key="2">
    <source>
        <dbReference type="ARBA" id="ARBA00022553"/>
    </source>
</evidence>
<dbReference type="InterPro" id="IPR039420">
    <property type="entry name" value="WalR-like"/>
</dbReference>
<dbReference type="InterPro" id="IPR001789">
    <property type="entry name" value="Sig_transdc_resp-reg_receiver"/>
</dbReference>
<evidence type="ECO:0000256" key="1">
    <source>
        <dbReference type="ARBA" id="ARBA00022491"/>
    </source>
</evidence>
<organism evidence="12 13">
    <name type="scientific">Vagococcus hydrophili</name>
    <dbReference type="NCBI Taxonomy" id="2714947"/>
    <lineage>
        <taxon>Bacteria</taxon>
        <taxon>Bacillati</taxon>
        <taxon>Bacillota</taxon>
        <taxon>Bacilli</taxon>
        <taxon>Lactobacillales</taxon>
        <taxon>Enterococcaceae</taxon>
        <taxon>Vagococcus</taxon>
    </lineage>
</organism>
<evidence type="ECO:0000313" key="12">
    <source>
        <dbReference type="EMBL" id="QIL48579.1"/>
    </source>
</evidence>
<proteinExistence type="predicted"/>
<evidence type="ECO:0000256" key="8">
    <source>
        <dbReference type="PROSITE-ProRule" id="PRU00169"/>
    </source>
</evidence>
<keyword evidence="4" id="KW-0805">Transcription regulation</keyword>
<keyword evidence="3" id="KW-0902">Two-component regulatory system</keyword>
<keyword evidence="5 9" id="KW-0238">DNA-binding</keyword>
<dbReference type="AlphaFoldDB" id="A0A6G8AUD3"/>
<dbReference type="SMART" id="SM00862">
    <property type="entry name" value="Trans_reg_C"/>
    <property type="match status" value="1"/>
</dbReference>
<dbReference type="GO" id="GO:0071555">
    <property type="term" value="P:cell wall organization"/>
    <property type="evidence" value="ECO:0007669"/>
    <property type="project" value="UniProtKB-KW"/>
</dbReference>
<dbReference type="Pfam" id="PF00486">
    <property type="entry name" value="Trans_reg_C"/>
    <property type="match status" value="1"/>
</dbReference>
<feature type="domain" description="OmpR/PhoB-type" evidence="11">
    <location>
        <begin position="119"/>
        <end position="213"/>
    </location>
</feature>
<dbReference type="PROSITE" id="PS50110">
    <property type="entry name" value="RESPONSE_REGULATORY"/>
    <property type="match status" value="1"/>
</dbReference>
<dbReference type="SMART" id="SM00448">
    <property type="entry name" value="REC"/>
    <property type="match status" value="1"/>
</dbReference>
<evidence type="ECO:0000256" key="6">
    <source>
        <dbReference type="ARBA" id="ARBA00023163"/>
    </source>
</evidence>
<sequence>MEILLAEDDLQMKKIIKIYLEKEGYVVTTVSNGVEAMDILVKKEFDLIILDWMMPKKDGVTVCKEIRQINLPIKILMVTAKNSSVDELRGLVAGADDYITKPFDMAILLVKIKKMIKSEYVLTVNNLSLNPTTREVKDSGVCIDLTKREYDLLSYFMCNLNIVLTREQLLDNVWGMNYEGDTRTVDTHVKRLRKKIGEQFIMTKIGVGYVMESSHE</sequence>
<evidence type="ECO:0000256" key="4">
    <source>
        <dbReference type="ARBA" id="ARBA00023015"/>
    </source>
</evidence>
<keyword evidence="1" id="KW-0678">Repressor</keyword>
<dbReference type="FunFam" id="3.40.50.2300:FF:000001">
    <property type="entry name" value="DNA-binding response regulator PhoB"/>
    <property type="match status" value="1"/>
</dbReference>
<dbReference type="Pfam" id="PF00072">
    <property type="entry name" value="Response_reg"/>
    <property type="match status" value="1"/>
</dbReference>